<organism evidence="10 11">
    <name type="scientific">Lignipirellula cremea</name>
    <dbReference type="NCBI Taxonomy" id="2528010"/>
    <lineage>
        <taxon>Bacteria</taxon>
        <taxon>Pseudomonadati</taxon>
        <taxon>Planctomycetota</taxon>
        <taxon>Planctomycetia</taxon>
        <taxon>Pirellulales</taxon>
        <taxon>Pirellulaceae</taxon>
        <taxon>Lignipirellula</taxon>
    </lineage>
</organism>
<dbReference type="PANTHER" id="PTHR30354">
    <property type="entry name" value="GNT FAMILY GLUCONATE TRANSPORTER"/>
    <property type="match status" value="1"/>
</dbReference>
<gene>
    <name evidence="10" type="primary">idnT</name>
    <name evidence="10" type="ORF">Pla8534_15250</name>
</gene>
<reference evidence="10 11" key="1">
    <citation type="submission" date="2019-02" db="EMBL/GenBank/DDBJ databases">
        <title>Deep-cultivation of Planctomycetes and their phenomic and genomic characterization uncovers novel biology.</title>
        <authorList>
            <person name="Wiegand S."/>
            <person name="Jogler M."/>
            <person name="Boedeker C."/>
            <person name="Pinto D."/>
            <person name="Vollmers J."/>
            <person name="Rivas-Marin E."/>
            <person name="Kohn T."/>
            <person name="Peeters S.H."/>
            <person name="Heuer A."/>
            <person name="Rast P."/>
            <person name="Oberbeckmann S."/>
            <person name="Bunk B."/>
            <person name="Jeske O."/>
            <person name="Meyerdierks A."/>
            <person name="Storesund J.E."/>
            <person name="Kallscheuer N."/>
            <person name="Luecker S."/>
            <person name="Lage O.M."/>
            <person name="Pohl T."/>
            <person name="Merkel B.J."/>
            <person name="Hornburger P."/>
            <person name="Mueller R.-W."/>
            <person name="Bruemmer F."/>
            <person name="Labrenz M."/>
            <person name="Spormann A.M."/>
            <person name="Op den Camp H."/>
            <person name="Overmann J."/>
            <person name="Amann R."/>
            <person name="Jetten M.S.M."/>
            <person name="Mascher T."/>
            <person name="Medema M.H."/>
            <person name="Devos D.P."/>
            <person name="Kaster A.-K."/>
            <person name="Ovreas L."/>
            <person name="Rohde M."/>
            <person name="Galperin M.Y."/>
            <person name="Jogler C."/>
        </authorList>
    </citation>
    <scope>NUCLEOTIDE SEQUENCE [LARGE SCALE GENOMIC DNA]</scope>
    <source>
        <strain evidence="10 11">Pla85_3_4</strain>
    </source>
</reference>
<proteinExistence type="inferred from homology"/>
<evidence type="ECO:0000256" key="7">
    <source>
        <dbReference type="ARBA" id="ARBA00049663"/>
    </source>
</evidence>
<evidence type="ECO:0000256" key="1">
    <source>
        <dbReference type="ARBA" id="ARBA00004651"/>
    </source>
</evidence>
<name>A0A518DPI1_9BACT</name>
<evidence type="ECO:0000256" key="3">
    <source>
        <dbReference type="ARBA" id="ARBA00022475"/>
    </source>
</evidence>
<keyword evidence="4 9" id="KW-0812">Transmembrane</keyword>
<comment type="subcellular location">
    <subcellularLocation>
        <location evidence="1">Cell membrane</location>
        <topology evidence="1">Multi-pass membrane protein</topology>
    </subcellularLocation>
</comment>
<feature type="region of interest" description="Disordered" evidence="8">
    <location>
        <begin position="413"/>
        <end position="450"/>
    </location>
</feature>
<keyword evidence="2" id="KW-0813">Transport</keyword>
<evidence type="ECO:0000256" key="5">
    <source>
        <dbReference type="ARBA" id="ARBA00022989"/>
    </source>
</evidence>
<feature type="transmembrane region" description="Helical" evidence="9">
    <location>
        <begin position="145"/>
        <end position="164"/>
    </location>
</feature>
<keyword evidence="11" id="KW-1185">Reference proteome</keyword>
<evidence type="ECO:0000256" key="8">
    <source>
        <dbReference type="SAM" id="MobiDB-lite"/>
    </source>
</evidence>
<dbReference type="PANTHER" id="PTHR30354:SF22">
    <property type="entry name" value="HIGH-AFFINITY GLUCONATE TRANSPORTER"/>
    <property type="match status" value="1"/>
</dbReference>
<protein>
    <submittedName>
        <fullName evidence="10">Gnt-II system L-idonate transporter</fullName>
    </submittedName>
</protein>
<feature type="transmembrane region" description="Helical" evidence="9">
    <location>
        <begin position="171"/>
        <end position="192"/>
    </location>
</feature>
<dbReference type="EMBL" id="CP036433">
    <property type="protein sequence ID" value="QDU93742.1"/>
    <property type="molecule type" value="Genomic_DNA"/>
</dbReference>
<dbReference type="GO" id="GO:0015128">
    <property type="term" value="F:gluconate transmembrane transporter activity"/>
    <property type="evidence" value="ECO:0007669"/>
    <property type="project" value="InterPro"/>
</dbReference>
<keyword evidence="6 9" id="KW-0472">Membrane</keyword>
<evidence type="ECO:0000256" key="9">
    <source>
        <dbReference type="SAM" id="Phobius"/>
    </source>
</evidence>
<evidence type="ECO:0000313" key="11">
    <source>
        <dbReference type="Proteomes" id="UP000317648"/>
    </source>
</evidence>
<feature type="transmembrane region" description="Helical" evidence="9">
    <location>
        <begin position="633"/>
        <end position="666"/>
    </location>
</feature>
<feature type="transmembrane region" description="Helical" evidence="9">
    <location>
        <begin position="715"/>
        <end position="739"/>
    </location>
</feature>
<dbReference type="GO" id="GO:0005886">
    <property type="term" value="C:plasma membrane"/>
    <property type="evidence" value="ECO:0007669"/>
    <property type="project" value="UniProtKB-SubCell"/>
</dbReference>
<accession>A0A518DPI1</accession>
<dbReference type="AlphaFoldDB" id="A0A518DPI1"/>
<dbReference type="InterPro" id="IPR003474">
    <property type="entry name" value="Glcn_transporter"/>
</dbReference>
<dbReference type="KEGG" id="lcre:Pla8534_15250"/>
<evidence type="ECO:0000313" key="10">
    <source>
        <dbReference type="EMBL" id="QDU93742.1"/>
    </source>
</evidence>
<evidence type="ECO:0000256" key="4">
    <source>
        <dbReference type="ARBA" id="ARBA00022692"/>
    </source>
</evidence>
<evidence type="ECO:0000256" key="6">
    <source>
        <dbReference type="ARBA" id="ARBA00023136"/>
    </source>
</evidence>
<feature type="transmembrane region" description="Helical" evidence="9">
    <location>
        <begin position="36"/>
        <end position="55"/>
    </location>
</feature>
<feature type="transmembrane region" description="Helical" evidence="9">
    <location>
        <begin position="220"/>
        <end position="245"/>
    </location>
</feature>
<feature type="transmembrane region" description="Helical" evidence="9">
    <location>
        <begin position="678"/>
        <end position="695"/>
    </location>
</feature>
<feature type="transmembrane region" description="Helical" evidence="9">
    <location>
        <begin position="295"/>
        <end position="316"/>
    </location>
</feature>
<sequence length="743" mass="77349">MLLNSHRDDSAFLTFSLANFQLFLLMNASSASPSRLLVILFLTAAGFSWLLRPSFAQNEDAAPRLAPAAVAPDGTAANPADASADGTTTGDVSAEGLIADGKSAEDLAAVNKAAAYMETVVWPLVILGIGVAVVLGLIIVFKVNAFIALISAAMVVSLLAPGDISEKISRVAAAFGSSAGGIGIVIAMAAVIGKCMLDSGSADRIVRAFLSVFGEKRAPVALLGSGFVLAVPVFFDTVFYLLVPLARSLHRKTAKDYLKYILAIGAGGAITHTLVPPTPGPLLMADNLGIEVGLMIMIGALVAFPAALAGLAYASIAQRWMQTPMRQLEGAPEPEPLEDSELPSLWLALMPVLLPVVLISTSTVLTTIADAEHKALLTVSDVEWTEFRQDLREQYAAEGPNPSKRLLSQKPLTAPLSTGSAPAADKPAEGEASDETAADKPAGPSAADLLLGDGELSDEQREQVVGAINLVLADRNFYDGPSFFGVPLTSAAKSLTSASTERMKKSLVERRNRAALESAFAVNDGVAVTEAGAIKFHQWDTPMRNAANWSDLFGNANLALLLSTIVAMLTLVSQRGLSRTELSKAVEIALMSGGVIILITAGGGAFGAMLTAAEVGPAIKELFAGIGDAKQTGLAFLFLGFLIASVLKIAQGSSTIAMIVGSSMLAAIIADQTLDFNAVYLATAIGAGSLMGSWMNDSGFWIFAKMGGLTEVEALKSWSVMLVILALTSFGVTVLLSIVMPLI</sequence>
<dbReference type="Pfam" id="PF02447">
    <property type="entry name" value="GntP_permease"/>
    <property type="match status" value="2"/>
</dbReference>
<feature type="transmembrane region" description="Helical" evidence="9">
    <location>
        <begin position="257"/>
        <end position="275"/>
    </location>
</feature>
<keyword evidence="3" id="KW-1003">Cell membrane</keyword>
<dbReference type="Proteomes" id="UP000317648">
    <property type="component" value="Chromosome"/>
</dbReference>
<feature type="transmembrane region" description="Helical" evidence="9">
    <location>
        <begin position="120"/>
        <end position="139"/>
    </location>
</feature>
<evidence type="ECO:0000256" key="2">
    <source>
        <dbReference type="ARBA" id="ARBA00022448"/>
    </source>
</evidence>
<comment type="similarity">
    <text evidence="7">Belongs to the GntP permease family.</text>
</comment>
<feature type="transmembrane region" description="Helical" evidence="9">
    <location>
        <begin position="585"/>
        <end position="613"/>
    </location>
</feature>
<keyword evidence="5 9" id="KW-1133">Transmembrane helix</keyword>
<feature type="transmembrane region" description="Helical" evidence="9">
    <location>
        <begin position="552"/>
        <end position="573"/>
    </location>
</feature>